<accession>A0A6A6S3P8</accession>
<evidence type="ECO:0000313" key="1">
    <source>
        <dbReference type="EMBL" id="KAF2641731.1"/>
    </source>
</evidence>
<proteinExistence type="predicted"/>
<name>A0A6A6S3P8_9PLEO</name>
<sequence>MGPDRFRASLSILGSTLDIYLAVTVVTTLLSLDGSSIAAMAPSGWHGSQVQSCPISIFSVVTSLAFVSVLRRCLVSWSGAVRVGIRGGVYVAAPGSCPTSKLCEARKPMAAMEPARAVSICLWNDVYCALRQIWCRGLVSCGWEFAEESTPPPREAARPRSFARLGNPWQQYDLRERSVSASETSCIGPSAESGVVGVGDRGGVYAAAGSCPTSRLCGETRKTVSAI</sequence>
<protein>
    <submittedName>
        <fullName evidence="1">Uncharacterized protein</fullName>
    </submittedName>
</protein>
<evidence type="ECO:0000313" key="2">
    <source>
        <dbReference type="Proteomes" id="UP000799753"/>
    </source>
</evidence>
<dbReference type="EMBL" id="MU006782">
    <property type="protein sequence ID" value="KAF2641731.1"/>
    <property type="molecule type" value="Genomic_DNA"/>
</dbReference>
<keyword evidence="2" id="KW-1185">Reference proteome</keyword>
<organism evidence="1 2">
    <name type="scientific">Massarina eburnea CBS 473.64</name>
    <dbReference type="NCBI Taxonomy" id="1395130"/>
    <lineage>
        <taxon>Eukaryota</taxon>
        <taxon>Fungi</taxon>
        <taxon>Dikarya</taxon>
        <taxon>Ascomycota</taxon>
        <taxon>Pezizomycotina</taxon>
        <taxon>Dothideomycetes</taxon>
        <taxon>Pleosporomycetidae</taxon>
        <taxon>Pleosporales</taxon>
        <taxon>Massarineae</taxon>
        <taxon>Massarinaceae</taxon>
        <taxon>Massarina</taxon>
    </lineage>
</organism>
<dbReference type="Proteomes" id="UP000799753">
    <property type="component" value="Unassembled WGS sequence"/>
</dbReference>
<reference evidence="1" key="1">
    <citation type="journal article" date="2020" name="Stud. Mycol.">
        <title>101 Dothideomycetes genomes: a test case for predicting lifestyles and emergence of pathogens.</title>
        <authorList>
            <person name="Haridas S."/>
            <person name="Albert R."/>
            <person name="Binder M."/>
            <person name="Bloem J."/>
            <person name="Labutti K."/>
            <person name="Salamov A."/>
            <person name="Andreopoulos B."/>
            <person name="Baker S."/>
            <person name="Barry K."/>
            <person name="Bills G."/>
            <person name="Bluhm B."/>
            <person name="Cannon C."/>
            <person name="Castanera R."/>
            <person name="Culley D."/>
            <person name="Daum C."/>
            <person name="Ezra D."/>
            <person name="Gonzalez J."/>
            <person name="Henrissat B."/>
            <person name="Kuo A."/>
            <person name="Liang C."/>
            <person name="Lipzen A."/>
            <person name="Lutzoni F."/>
            <person name="Magnuson J."/>
            <person name="Mondo S."/>
            <person name="Nolan M."/>
            <person name="Ohm R."/>
            <person name="Pangilinan J."/>
            <person name="Park H.-J."/>
            <person name="Ramirez L."/>
            <person name="Alfaro M."/>
            <person name="Sun H."/>
            <person name="Tritt A."/>
            <person name="Yoshinaga Y."/>
            <person name="Zwiers L.-H."/>
            <person name="Turgeon B."/>
            <person name="Goodwin S."/>
            <person name="Spatafora J."/>
            <person name="Crous P."/>
            <person name="Grigoriev I."/>
        </authorList>
    </citation>
    <scope>NUCLEOTIDE SEQUENCE</scope>
    <source>
        <strain evidence="1">CBS 473.64</strain>
    </source>
</reference>
<dbReference type="AlphaFoldDB" id="A0A6A6S3P8"/>
<gene>
    <name evidence="1" type="ORF">P280DRAFT_479022</name>
</gene>